<dbReference type="RefSeq" id="WP_135200143.1">
    <property type="nucleotide sequence ID" value="NZ_SPVG01000030.1"/>
</dbReference>
<dbReference type="InterPro" id="IPR025368">
    <property type="entry name" value="DUF4272"/>
</dbReference>
<proteinExistence type="predicted"/>
<protein>
    <submittedName>
        <fullName evidence="1">DUF4272 domain-containing protein</fullName>
    </submittedName>
</protein>
<organism evidence="1 2">
    <name type="scientific">Duganella callida</name>
    <dbReference type="NCBI Taxonomy" id="2561932"/>
    <lineage>
        <taxon>Bacteria</taxon>
        <taxon>Pseudomonadati</taxon>
        <taxon>Pseudomonadota</taxon>
        <taxon>Betaproteobacteria</taxon>
        <taxon>Burkholderiales</taxon>
        <taxon>Oxalobacteraceae</taxon>
        <taxon>Telluria group</taxon>
        <taxon>Duganella</taxon>
    </lineage>
</organism>
<sequence length="364" mass="40894">MLNRLKQLFSSTAPEASADTSNHIPIDAYCTLADIPKPAFAHVLNGRRGLDDAELSAHLNGLMHHLAEKGQGRMTRTRYHTIRHLQRVQQHINLAVEPTQMQAFHAWAEAANAIFFLADGTVRDPQGRVLLPSEGDEGADAQAVVPYPPQAWQRKARTDELLAARKISVPGDLPPLVSEPELRLRSPEDILRRMLALFVVAIRAESLNSDTPIAVADLQKRFPPAFANLTDAERAFLSLERPCDEDITQFLWRYECILVLQWALGLQETLPFPDAICDVAAISRTVIERGTDGLRKQPVARSAAEILDALDLHYRLHWVSRQAILKKMPVPAGLNDGVLQERHYALNWLVRFEDRDWDDVDTPT</sequence>
<evidence type="ECO:0000313" key="2">
    <source>
        <dbReference type="Proteomes" id="UP000297729"/>
    </source>
</evidence>
<dbReference type="OrthoDB" id="4399984at2"/>
<reference evidence="1 2" key="1">
    <citation type="submission" date="2019-03" db="EMBL/GenBank/DDBJ databases">
        <title>Draft Genome Sequence of Duganella callidus sp. nov., a Novel Duganella Species Isolated from Cultivated Soil.</title>
        <authorList>
            <person name="Raths R."/>
            <person name="Peta V."/>
            <person name="Bucking H."/>
        </authorList>
    </citation>
    <scope>NUCLEOTIDE SEQUENCE [LARGE SCALE GENOMIC DNA]</scope>
    <source>
        <strain evidence="1 2">DN04</strain>
    </source>
</reference>
<accession>A0A4Y9SSV8</accession>
<dbReference type="EMBL" id="SPVG01000030">
    <property type="protein sequence ID" value="TFW29780.1"/>
    <property type="molecule type" value="Genomic_DNA"/>
</dbReference>
<evidence type="ECO:0000313" key="1">
    <source>
        <dbReference type="EMBL" id="TFW29780.1"/>
    </source>
</evidence>
<dbReference type="AlphaFoldDB" id="A0A4Y9SSV8"/>
<dbReference type="Pfam" id="PF14094">
    <property type="entry name" value="DUF4272"/>
    <property type="match status" value="1"/>
</dbReference>
<name>A0A4Y9SSV8_9BURK</name>
<keyword evidence="2" id="KW-1185">Reference proteome</keyword>
<dbReference type="Proteomes" id="UP000297729">
    <property type="component" value="Unassembled WGS sequence"/>
</dbReference>
<comment type="caution">
    <text evidence="1">The sequence shown here is derived from an EMBL/GenBank/DDBJ whole genome shotgun (WGS) entry which is preliminary data.</text>
</comment>
<gene>
    <name evidence="1" type="ORF">E4L98_03275</name>
</gene>